<name>A0A3D0ZPX5_UNCKA</name>
<comment type="caution">
    <text evidence="1">The sequence shown here is derived from an EMBL/GenBank/DDBJ whole genome shotgun (WGS) entry which is preliminary data.</text>
</comment>
<protein>
    <submittedName>
        <fullName evidence="1">Uncharacterized protein</fullName>
    </submittedName>
</protein>
<sequence length="75" mass="8438">MTGPPLYDKASDRFARVVWSADKNAKVRQEDDGSMTVESDNEADVMIALQQVPWFAPYLKQTEREKEPCTSSGSK</sequence>
<dbReference type="AlphaFoldDB" id="A0A3D0ZPX5"/>
<organism evidence="1 2">
    <name type="scientific">candidate division WWE3 bacterium</name>
    <dbReference type="NCBI Taxonomy" id="2053526"/>
    <lineage>
        <taxon>Bacteria</taxon>
        <taxon>Katanobacteria</taxon>
    </lineage>
</organism>
<dbReference type="Proteomes" id="UP000263336">
    <property type="component" value="Unassembled WGS sequence"/>
</dbReference>
<accession>A0A3D0ZPX5</accession>
<dbReference type="EMBL" id="DOZN01000008">
    <property type="protein sequence ID" value="HCC42102.1"/>
    <property type="molecule type" value="Genomic_DNA"/>
</dbReference>
<evidence type="ECO:0000313" key="1">
    <source>
        <dbReference type="EMBL" id="HCC42102.1"/>
    </source>
</evidence>
<proteinExistence type="predicted"/>
<gene>
    <name evidence="1" type="ORF">DEP93_01380</name>
</gene>
<evidence type="ECO:0000313" key="2">
    <source>
        <dbReference type="Proteomes" id="UP000263336"/>
    </source>
</evidence>
<reference evidence="1 2" key="1">
    <citation type="journal article" date="2018" name="Nat. Biotechnol.">
        <title>A standardized bacterial taxonomy based on genome phylogeny substantially revises the tree of life.</title>
        <authorList>
            <person name="Parks D.H."/>
            <person name="Chuvochina M."/>
            <person name="Waite D.W."/>
            <person name="Rinke C."/>
            <person name="Skarshewski A."/>
            <person name="Chaumeil P.A."/>
            <person name="Hugenholtz P."/>
        </authorList>
    </citation>
    <scope>NUCLEOTIDE SEQUENCE [LARGE SCALE GENOMIC DNA]</scope>
    <source>
        <strain evidence="1">UBA11701</strain>
    </source>
</reference>